<dbReference type="HOGENOM" id="CLU_022690_0_0_1"/>
<dbReference type="PaxDb" id="2850-Phatr43446"/>
<dbReference type="PROSITE" id="PS51625">
    <property type="entry name" value="SAM_MT_TRMB"/>
    <property type="match status" value="1"/>
</dbReference>
<dbReference type="PANTHER" id="PTHR47932:SF44">
    <property type="entry name" value="MIOREX COMPLEX COMPONENT 1"/>
    <property type="match status" value="1"/>
</dbReference>
<dbReference type="OMA" id="DRFWENG"/>
<dbReference type="EMBL" id="CM000606">
    <property type="protein sequence ID" value="EEC50440.1"/>
    <property type="molecule type" value="Genomic_DNA"/>
</dbReference>
<dbReference type="Pfam" id="PF01535">
    <property type="entry name" value="PPR"/>
    <property type="match status" value="1"/>
</dbReference>
<dbReference type="AlphaFoldDB" id="B7FS94"/>
<sequence length="747" mass="82857">MVFAKLFEDTQKRNRDEAKVSTASSNTEAASPPKSHSETVTRNRKSDTPPLKGKARSTDHNKSSSLSYKRHRGVNPVERQNGSRRKVVSQEALSLSRQLQELSRQKRLDQALKVYWSSQNDKIRDSHHACIVVDCCSRCGMVEKAEKIVADLRRKGSIVNVETETALLKGYAHSGMLHAAMDMFRQMCQSKFNRPNVRTLNTLLRGCMWTASTKRDGHVAGGVISSEEAWQLYTSTSGVDTLDSSSYEYSITLLTQALRIKQATRRIEDFRAKYGINLKGKASFSGGDQSGTETLAVAYLGLARAFALRGDSPNTWLACQRVLNAVKLSQTYLMELEQVASIESSGKKRRRMEAQGGKRAWKKGGDDKSEEKDNRRASSNSTFRTHRLSEIAAEAKALIKVRGKYSADLKPQSDLASRLMVSLFYFSGGGTTNMIANKELKQLTASKREDPFAYIIPTWTSFGLSELTERAESIVHLDENSIRDGIGSVDVRALRDDGTINFDTVFGTTAKGRPLDIELGAGFGDWIARQAFHRPKRNHIAVELRADRVHQIFAKGTLQATQPLDNLCVVGAESGDFLKDRLRSGSLATVFVNHPEPPTQTFGGDRSELEAIQKGGGEPAHMLTSGTLEAAANSLHSGGRLVIVTDNRWYARLLASTLLKVVRQKPDLFRPPRPKEFHASNLHQMEYFGGSTGQAGVPLYEGQPNEGIGHVKYDVSTGASYFDRLWKSGAGLHAERQTRFILIMYRC</sequence>
<dbReference type="Proteomes" id="UP000000759">
    <property type="component" value="Chromosome 2"/>
</dbReference>
<protein>
    <recommendedName>
        <fullName evidence="2">tRNA (guanine(46)-N(7))-methyltransferase</fullName>
        <ecNumber evidence="2">2.1.1.33</ecNumber>
    </recommendedName>
</protein>
<dbReference type="eggNOG" id="ENOG502SB96">
    <property type="taxonomic scope" value="Eukaryota"/>
</dbReference>
<dbReference type="PANTHER" id="PTHR47932">
    <property type="entry name" value="ATPASE EXPRESSION PROTEIN 3"/>
    <property type="match status" value="1"/>
</dbReference>
<keyword evidence="3" id="KW-0489">Methyltransferase</keyword>
<dbReference type="InterPro" id="IPR003358">
    <property type="entry name" value="tRNA_(Gua-N-7)_MeTrfase_Trmb"/>
</dbReference>
<dbReference type="STRING" id="556484.B7FS94"/>
<keyword evidence="11" id="KW-1185">Reference proteome</keyword>
<dbReference type="OrthoDB" id="42736at2759"/>
<evidence type="ECO:0000256" key="1">
    <source>
        <dbReference type="ARBA" id="ARBA00000142"/>
    </source>
</evidence>
<feature type="repeat" description="PPR" evidence="8">
    <location>
        <begin position="160"/>
        <end position="194"/>
    </location>
</feature>
<feature type="compositionally biased region" description="Basic and acidic residues" evidence="9">
    <location>
        <begin position="35"/>
        <end position="47"/>
    </location>
</feature>
<comment type="catalytic activity">
    <reaction evidence="1">
        <text>guanosine(46) in tRNA + S-adenosyl-L-methionine = N(7)-methylguanosine(46) in tRNA + S-adenosyl-L-homocysteine</text>
        <dbReference type="Rhea" id="RHEA:42708"/>
        <dbReference type="Rhea" id="RHEA-COMP:10188"/>
        <dbReference type="Rhea" id="RHEA-COMP:10189"/>
        <dbReference type="ChEBI" id="CHEBI:57856"/>
        <dbReference type="ChEBI" id="CHEBI:59789"/>
        <dbReference type="ChEBI" id="CHEBI:74269"/>
        <dbReference type="ChEBI" id="CHEBI:74480"/>
        <dbReference type="EC" id="2.1.1.33"/>
    </reaction>
</comment>
<dbReference type="Gene3D" id="1.25.40.10">
    <property type="entry name" value="Tetratricopeptide repeat domain"/>
    <property type="match status" value="1"/>
</dbReference>
<evidence type="ECO:0000256" key="2">
    <source>
        <dbReference type="ARBA" id="ARBA00011977"/>
    </source>
</evidence>
<evidence type="ECO:0000256" key="4">
    <source>
        <dbReference type="ARBA" id="ARBA00022679"/>
    </source>
</evidence>
<dbReference type="RefSeq" id="XP_002177626.1">
    <property type="nucleotide sequence ID" value="XM_002177590.1"/>
</dbReference>
<keyword evidence="4" id="KW-0808">Transferase</keyword>
<organism evidence="10 11">
    <name type="scientific">Phaeodactylum tricornutum (strain CCAP 1055/1)</name>
    <dbReference type="NCBI Taxonomy" id="556484"/>
    <lineage>
        <taxon>Eukaryota</taxon>
        <taxon>Sar</taxon>
        <taxon>Stramenopiles</taxon>
        <taxon>Ochrophyta</taxon>
        <taxon>Bacillariophyta</taxon>
        <taxon>Bacillariophyceae</taxon>
        <taxon>Bacillariophycidae</taxon>
        <taxon>Naviculales</taxon>
        <taxon>Phaeodactylaceae</taxon>
        <taxon>Phaeodactylum</taxon>
    </lineage>
</organism>
<accession>B7FS94</accession>
<evidence type="ECO:0000313" key="11">
    <source>
        <dbReference type="Proteomes" id="UP000000759"/>
    </source>
</evidence>
<dbReference type="GeneID" id="7197446"/>
<keyword evidence="7" id="KW-0677">Repeat</keyword>
<name>B7FS94_PHATC</name>
<dbReference type="SUPFAM" id="SSF53335">
    <property type="entry name" value="S-adenosyl-L-methionine-dependent methyltransferases"/>
    <property type="match status" value="1"/>
</dbReference>
<evidence type="ECO:0000256" key="9">
    <source>
        <dbReference type="SAM" id="MobiDB-lite"/>
    </source>
</evidence>
<dbReference type="Gene3D" id="3.40.50.150">
    <property type="entry name" value="Vaccinia Virus protein VP39"/>
    <property type="match status" value="1"/>
</dbReference>
<evidence type="ECO:0000256" key="8">
    <source>
        <dbReference type="PROSITE-ProRule" id="PRU00708"/>
    </source>
</evidence>
<evidence type="ECO:0000313" key="10">
    <source>
        <dbReference type="EMBL" id="EEC50440.1"/>
    </source>
</evidence>
<feature type="region of interest" description="Disordered" evidence="9">
    <location>
        <begin position="1"/>
        <end position="89"/>
    </location>
</feature>
<keyword evidence="6" id="KW-0819">tRNA processing</keyword>
<dbReference type="NCBIfam" id="TIGR00756">
    <property type="entry name" value="PPR"/>
    <property type="match status" value="2"/>
</dbReference>
<reference evidence="11" key="2">
    <citation type="submission" date="2008-08" db="EMBL/GenBank/DDBJ databases">
        <authorList>
            <consortium name="Diatom Consortium"/>
            <person name="Grigoriev I."/>
            <person name="Grimwood J."/>
            <person name="Kuo A."/>
            <person name="Otillar R.P."/>
            <person name="Salamov A."/>
            <person name="Detter J.C."/>
            <person name="Lindquist E."/>
            <person name="Shapiro H."/>
            <person name="Lucas S."/>
            <person name="Glavina del Rio T."/>
            <person name="Pitluck S."/>
            <person name="Rokhsar D."/>
            <person name="Bowler C."/>
        </authorList>
    </citation>
    <scope>GENOME REANNOTATION</scope>
    <source>
        <strain evidence="11">CCAP 1055/1</strain>
    </source>
</reference>
<evidence type="ECO:0000256" key="6">
    <source>
        <dbReference type="ARBA" id="ARBA00022694"/>
    </source>
</evidence>
<feature type="compositionally biased region" description="Basic and acidic residues" evidence="9">
    <location>
        <begin position="1"/>
        <end position="19"/>
    </location>
</feature>
<reference evidence="10 11" key="1">
    <citation type="journal article" date="2008" name="Nature">
        <title>The Phaeodactylum genome reveals the evolutionary history of diatom genomes.</title>
        <authorList>
            <person name="Bowler C."/>
            <person name="Allen A.E."/>
            <person name="Badger J.H."/>
            <person name="Grimwood J."/>
            <person name="Jabbari K."/>
            <person name="Kuo A."/>
            <person name="Maheswari U."/>
            <person name="Martens C."/>
            <person name="Maumus F."/>
            <person name="Otillar R.P."/>
            <person name="Rayko E."/>
            <person name="Salamov A."/>
            <person name="Vandepoele K."/>
            <person name="Beszteri B."/>
            <person name="Gruber A."/>
            <person name="Heijde M."/>
            <person name="Katinka M."/>
            <person name="Mock T."/>
            <person name="Valentin K."/>
            <person name="Verret F."/>
            <person name="Berges J.A."/>
            <person name="Brownlee C."/>
            <person name="Cadoret J.P."/>
            <person name="Chiovitti A."/>
            <person name="Choi C.J."/>
            <person name="Coesel S."/>
            <person name="De Martino A."/>
            <person name="Detter J.C."/>
            <person name="Durkin C."/>
            <person name="Falciatore A."/>
            <person name="Fournet J."/>
            <person name="Haruta M."/>
            <person name="Huysman M.J."/>
            <person name="Jenkins B.D."/>
            <person name="Jiroutova K."/>
            <person name="Jorgensen R.E."/>
            <person name="Joubert Y."/>
            <person name="Kaplan A."/>
            <person name="Kroger N."/>
            <person name="Kroth P.G."/>
            <person name="La Roche J."/>
            <person name="Lindquist E."/>
            <person name="Lommer M."/>
            <person name="Martin-Jezequel V."/>
            <person name="Lopez P.J."/>
            <person name="Lucas S."/>
            <person name="Mangogna M."/>
            <person name="McGinnis K."/>
            <person name="Medlin L.K."/>
            <person name="Montsant A."/>
            <person name="Oudot-Le Secq M.P."/>
            <person name="Napoli C."/>
            <person name="Obornik M."/>
            <person name="Parker M.S."/>
            <person name="Petit J.L."/>
            <person name="Porcel B.M."/>
            <person name="Poulsen N."/>
            <person name="Robison M."/>
            <person name="Rychlewski L."/>
            <person name="Rynearson T.A."/>
            <person name="Schmutz J."/>
            <person name="Shapiro H."/>
            <person name="Siaut M."/>
            <person name="Stanley M."/>
            <person name="Sussman M.R."/>
            <person name="Taylor A.R."/>
            <person name="Vardi A."/>
            <person name="von Dassow P."/>
            <person name="Vyverman W."/>
            <person name="Willis A."/>
            <person name="Wyrwicz L.S."/>
            <person name="Rokhsar D.S."/>
            <person name="Weissenbach J."/>
            <person name="Armbrust E.V."/>
            <person name="Green B.R."/>
            <person name="Van de Peer Y."/>
            <person name="Grigoriev I.V."/>
        </authorList>
    </citation>
    <scope>NUCLEOTIDE SEQUENCE [LARGE SCALE GENOMIC DNA]</scope>
    <source>
        <strain evidence="10 11">CCAP 1055/1</strain>
    </source>
</reference>
<keyword evidence="5" id="KW-0949">S-adenosyl-L-methionine</keyword>
<dbReference type="InterPro" id="IPR011990">
    <property type="entry name" value="TPR-like_helical_dom_sf"/>
</dbReference>
<dbReference type="InterPro" id="IPR029063">
    <property type="entry name" value="SAM-dependent_MTases_sf"/>
</dbReference>
<proteinExistence type="predicted"/>
<dbReference type="PROSITE" id="PS51375">
    <property type="entry name" value="PPR"/>
    <property type="match status" value="1"/>
</dbReference>
<dbReference type="InParanoid" id="B7FS94"/>
<feature type="region of interest" description="Disordered" evidence="9">
    <location>
        <begin position="344"/>
        <end position="383"/>
    </location>
</feature>
<dbReference type="InterPro" id="IPR002885">
    <property type="entry name" value="PPR_rpt"/>
</dbReference>
<gene>
    <name evidence="10" type="ORF">PHATRDRAFT_43446</name>
</gene>
<evidence type="ECO:0000256" key="3">
    <source>
        <dbReference type="ARBA" id="ARBA00022603"/>
    </source>
</evidence>
<evidence type="ECO:0000256" key="5">
    <source>
        <dbReference type="ARBA" id="ARBA00022691"/>
    </source>
</evidence>
<evidence type="ECO:0000256" key="7">
    <source>
        <dbReference type="ARBA" id="ARBA00022737"/>
    </source>
</evidence>
<feature type="compositionally biased region" description="Basic and acidic residues" evidence="9">
    <location>
        <begin position="363"/>
        <end position="376"/>
    </location>
</feature>
<dbReference type="GO" id="GO:0008176">
    <property type="term" value="F:tRNA (guanine(46)-N7)-methyltransferase activity"/>
    <property type="evidence" value="ECO:0007669"/>
    <property type="project" value="UniProtKB-EC"/>
</dbReference>
<dbReference type="Pfam" id="PF02390">
    <property type="entry name" value="Methyltransf_4"/>
    <property type="match status" value="1"/>
</dbReference>
<dbReference type="EC" id="2.1.1.33" evidence="2"/>
<dbReference type="KEGG" id="pti:PHATRDRAFT_43446"/>
<dbReference type="Pfam" id="PF13041">
    <property type="entry name" value="PPR_2"/>
    <property type="match status" value="1"/>
</dbReference>